<dbReference type="AlphaFoldDB" id="A0AAE3AG01"/>
<dbReference type="Gene3D" id="3.30.70.120">
    <property type="match status" value="1"/>
</dbReference>
<name>A0AAE3AG01_9FIRM</name>
<dbReference type="EMBL" id="JAJEPW010000063">
    <property type="protein sequence ID" value="MCC2130694.1"/>
    <property type="molecule type" value="Genomic_DNA"/>
</dbReference>
<gene>
    <name evidence="1" type="ORF">LKD37_14450</name>
</gene>
<proteinExistence type="predicted"/>
<dbReference type="SUPFAM" id="SSF54913">
    <property type="entry name" value="GlnB-like"/>
    <property type="match status" value="1"/>
</dbReference>
<dbReference type="PROSITE" id="PS51343">
    <property type="entry name" value="PII_GLNB_DOM"/>
    <property type="match status" value="1"/>
</dbReference>
<dbReference type="RefSeq" id="WP_302929847.1">
    <property type="nucleotide sequence ID" value="NZ_JAJEPW010000063.1"/>
</dbReference>
<dbReference type="InterPro" id="IPR002187">
    <property type="entry name" value="N-reg_PII"/>
</dbReference>
<evidence type="ECO:0000313" key="1">
    <source>
        <dbReference type="EMBL" id="MCC2130694.1"/>
    </source>
</evidence>
<dbReference type="InterPro" id="IPR015867">
    <property type="entry name" value="N-reg_PII/ATP_PRibTrfase_C"/>
</dbReference>
<dbReference type="InterPro" id="IPR011322">
    <property type="entry name" value="N-reg_PII-like_a/b"/>
</dbReference>
<reference evidence="1" key="1">
    <citation type="submission" date="2021-10" db="EMBL/GenBank/DDBJ databases">
        <title>Anaerobic single-cell dispensing facilitates the cultivation of human gut bacteria.</title>
        <authorList>
            <person name="Afrizal A."/>
        </authorList>
    </citation>
    <scope>NUCLEOTIDE SEQUENCE</scope>
    <source>
        <strain evidence="1">CLA-AA-H272</strain>
    </source>
</reference>
<comment type="caution">
    <text evidence="1">The sequence shown here is derived from an EMBL/GenBank/DDBJ whole genome shotgun (WGS) entry which is preliminary data.</text>
</comment>
<accession>A0AAE3AG01</accession>
<evidence type="ECO:0000313" key="2">
    <source>
        <dbReference type="Proteomes" id="UP001199319"/>
    </source>
</evidence>
<sequence>MKRLYLMITITNRVVGSGRFVDFYRAFGAPVVFTALGRGTASDDVLSYLGLEATEKAVLFSVVTPACKETLVKELVSTMHLTAPGSGIAVCLPLSSIGGKSAMNYLTSGDPSKAPEIDIEEDHTMKEAAYQLIVAIANQGYTDKVMEAARSAGARGGTIVHTRSTGAEDAGKFFGMSIAEEREMIFIVAPTGEKNAIMQAIMAQAGPSTKAQAITLSLALEDVVGLFTTNPDQ</sequence>
<dbReference type="GO" id="GO:0030234">
    <property type="term" value="F:enzyme regulator activity"/>
    <property type="evidence" value="ECO:0007669"/>
    <property type="project" value="InterPro"/>
</dbReference>
<dbReference type="GO" id="GO:0006808">
    <property type="term" value="P:regulation of nitrogen utilization"/>
    <property type="evidence" value="ECO:0007669"/>
    <property type="project" value="InterPro"/>
</dbReference>
<dbReference type="Proteomes" id="UP001199319">
    <property type="component" value="Unassembled WGS sequence"/>
</dbReference>
<keyword evidence="2" id="KW-1185">Reference proteome</keyword>
<protein>
    <submittedName>
        <fullName evidence="1">P-II family nitrogen regulator</fullName>
    </submittedName>
</protein>
<organism evidence="1 2">
    <name type="scientific">Brotocaccenecus cirricatena</name>
    <dbReference type="NCBI Taxonomy" id="3064195"/>
    <lineage>
        <taxon>Bacteria</taxon>
        <taxon>Bacillati</taxon>
        <taxon>Bacillota</taxon>
        <taxon>Clostridia</taxon>
        <taxon>Eubacteriales</taxon>
        <taxon>Oscillospiraceae</taxon>
        <taxon>Brotocaccenecus</taxon>
    </lineage>
</organism>